<dbReference type="AlphaFoldDB" id="A0A1Y2CNM8"/>
<organism evidence="1 2">
    <name type="scientific">Rhizoclosmatium globosum</name>
    <dbReference type="NCBI Taxonomy" id="329046"/>
    <lineage>
        <taxon>Eukaryota</taxon>
        <taxon>Fungi</taxon>
        <taxon>Fungi incertae sedis</taxon>
        <taxon>Chytridiomycota</taxon>
        <taxon>Chytridiomycota incertae sedis</taxon>
        <taxon>Chytridiomycetes</taxon>
        <taxon>Chytridiales</taxon>
        <taxon>Chytriomycetaceae</taxon>
        <taxon>Rhizoclosmatium</taxon>
    </lineage>
</organism>
<dbReference type="OrthoDB" id="10356417at2759"/>
<dbReference type="Proteomes" id="UP000193642">
    <property type="component" value="Unassembled WGS sequence"/>
</dbReference>
<gene>
    <name evidence="1" type="ORF">BCR33DRAFT_714378</name>
</gene>
<evidence type="ECO:0000313" key="1">
    <source>
        <dbReference type="EMBL" id="ORY48640.1"/>
    </source>
</evidence>
<reference evidence="1 2" key="1">
    <citation type="submission" date="2016-07" db="EMBL/GenBank/DDBJ databases">
        <title>Pervasive Adenine N6-methylation of Active Genes in Fungi.</title>
        <authorList>
            <consortium name="DOE Joint Genome Institute"/>
            <person name="Mondo S.J."/>
            <person name="Dannebaum R.O."/>
            <person name="Kuo R.C."/>
            <person name="Labutti K."/>
            <person name="Haridas S."/>
            <person name="Kuo A."/>
            <person name="Salamov A."/>
            <person name="Ahrendt S.R."/>
            <person name="Lipzen A."/>
            <person name="Sullivan W."/>
            <person name="Andreopoulos W.B."/>
            <person name="Clum A."/>
            <person name="Lindquist E."/>
            <person name="Daum C."/>
            <person name="Ramamoorthy G.K."/>
            <person name="Gryganskyi A."/>
            <person name="Culley D."/>
            <person name="Magnuson J.K."/>
            <person name="James T.Y."/>
            <person name="O'Malley M.A."/>
            <person name="Stajich J.E."/>
            <person name="Spatafora J.W."/>
            <person name="Visel A."/>
            <person name="Grigoriev I.V."/>
        </authorList>
    </citation>
    <scope>NUCLEOTIDE SEQUENCE [LARGE SCALE GENOMIC DNA]</scope>
    <source>
        <strain evidence="1 2">JEL800</strain>
    </source>
</reference>
<dbReference type="EMBL" id="MCGO01000011">
    <property type="protein sequence ID" value="ORY48640.1"/>
    <property type="molecule type" value="Genomic_DNA"/>
</dbReference>
<name>A0A1Y2CNM8_9FUNG</name>
<sequence>MVRSLLYPSEGLRVRCKRAFSTVPQMCLLPDALVPAPYRLSASVLASPSVGLRWIQALLCREPRAIALAALPTALISSFDCYSLAATQLPGFDLERKKDRSRIHYRALEEPSCTGLLFRLHSQLWFRSSQPATQQARTHNADTRLLQQPQLPTSQSQQWEQVGT</sequence>
<comment type="caution">
    <text evidence="1">The sequence shown here is derived from an EMBL/GenBank/DDBJ whole genome shotgun (WGS) entry which is preliminary data.</text>
</comment>
<protein>
    <submittedName>
        <fullName evidence="1">Uncharacterized protein</fullName>
    </submittedName>
</protein>
<evidence type="ECO:0000313" key="2">
    <source>
        <dbReference type="Proteomes" id="UP000193642"/>
    </source>
</evidence>
<proteinExistence type="predicted"/>
<accession>A0A1Y2CNM8</accession>
<keyword evidence="2" id="KW-1185">Reference proteome</keyword>